<dbReference type="InterPro" id="IPR050189">
    <property type="entry name" value="MFS_Efflux_Transporters"/>
</dbReference>
<dbReference type="RefSeq" id="WP_246053180.1">
    <property type="nucleotide sequence ID" value="NZ_RJKE01000001.1"/>
</dbReference>
<keyword evidence="3 6" id="KW-0812">Transmembrane</keyword>
<protein>
    <submittedName>
        <fullName evidence="8">Sugar phosphate permease</fullName>
    </submittedName>
</protein>
<feature type="transmembrane region" description="Helical" evidence="6">
    <location>
        <begin position="402"/>
        <end position="419"/>
    </location>
</feature>
<name>A0A3N1D7W4_9ACTN</name>
<evidence type="ECO:0000256" key="1">
    <source>
        <dbReference type="ARBA" id="ARBA00004651"/>
    </source>
</evidence>
<feature type="transmembrane region" description="Helical" evidence="6">
    <location>
        <begin position="25"/>
        <end position="42"/>
    </location>
</feature>
<feature type="transmembrane region" description="Helical" evidence="6">
    <location>
        <begin position="327"/>
        <end position="348"/>
    </location>
</feature>
<evidence type="ECO:0000313" key="9">
    <source>
        <dbReference type="Proteomes" id="UP000272400"/>
    </source>
</evidence>
<reference evidence="8 9" key="1">
    <citation type="submission" date="2018-11" db="EMBL/GenBank/DDBJ databases">
        <title>Sequencing the genomes of 1000 actinobacteria strains.</title>
        <authorList>
            <person name="Klenk H.-P."/>
        </authorList>
    </citation>
    <scope>NUCLEOTIDE SEQUENCE [LARGE SCALE GENOMIC DNA]</scope>
    <source>
        <strain evidence="8 9">DSM 44254</strain>
    </source>
</reference>
<evidence type="ECO:0000256" key="5">
    <source>
        <dbReference type="ARBA" id="ARBA00023136"/>
    </source>
</evidence>
<proteinExistence type="predicted"/>
<evidence type="ECO:0000256" key="3">
    <source>
        <dbReference type="ARBA" id="ARBA00022692"/>
    </source>
</evidence>
<dbReference type="InterPro" id="IPR011701">
    <property type="entry name" value="MFS"/>
</dbReference>
<keyword evidence="5 6" id="KW-0472">Membrane</keyword>
<dbReference type="PROSITE" id="PS50850">
    <property type="entry name" value="MFS"/>
    <property type="match status" value="1"/>
</dbReference>
<feature type="transmembrane region" description="Helical" evidence="6">
    <location>
        <begin position="304"/>
        <end position="321"/>
    </location>
</feature>
<dbReference type="PANTHER" id="PTHR43124:SF3">
    <property type="entry name" value="CHLORAMPHENICOL EFFLUX PUMP RV0191"/>
    <property type="match status" value="1"/>
</dbReference>
<feature type="transmembrane region" description="Helical" evidence="6">
    <location>
        <begin position="272"/>
        <end position="292"/>
    </location>
</feature>
<dbReference type="CDD" id="cd06174">
    <property type="entry name" value="MFS"/>
    <property type="match status" value="1"/>
</dbReference>
<comment type="caution">
    <text evidence="8">The sequence shown here is derived from an EMBL/GenBank/DDBJ whole genome shotgun (WGS) entry which is preliminary data.</text>
</comment>
<comment type="subcellular location">
    <subcellularLocation>
        <location evidence="1">Cell membrane</location>
        <topology evidence="1">Multi-pass membrane protein</topology>
    </subcellularLocation>
</comment>
<dbReference type="Proteomes" id="UP000272400">
    <property type="component" value="Unassembled WGS sequence"/>
</dbReference>
<evidence type="ECO:0000256" key="6">
    <source>
        <dbReference type="SAM" id="Phobius"/>
    </source>
</evidence>
<feature type="domain" description="Major facilitator superfamily (MFS) profile" evidence="7">
    <location>
        <begin position="28"/>
        <end position="426"/>
    </location>
</feature>
<evidence type="ECO:0000256" key="4">
    <source>
        <dbReference type="ARBA" id="ARBA00022989"/>
    </source>
</evidence>
<dbReference type="GO" id="GO:0005886">
    <property type="term" value="C:plasma membrane"/>
    <property type="evidence" value="ECO:0007669"/>
    <property type="project" value="UniProtKB-SubCell"/>
</dbReference>
<gene>
    <name evidence="8" type="ORF">EDD29_7315</name>
</gene>
<dbReference type="PANTHER" id="PTHR43124">
    <property type="entry name" value="PURINE EFFLUX PUMP PBUE"/>
    <property type="match status" value="1"/>
</dbReference>
<keyword evidence="4 6" id="KW-1133">Transmembrane helix</keyword>
<feature type="transmembrane region" description="Helical" evidence="6">
    <location>
        <begin position="124"/>
        <end position="144"/>
    </location>
</feature>
<dbReference type="AlphaFoldDB" id="A0A3N1D7W4"/>
<dbReference type="InterPro" id="IPR036259">
    <property type="entry name" value="MFS_trans_sf"/>
</dbReference>
<accession>A0A3N1D7W4</accession>
<feature type="transmembrane region" description="Helical" evidence="6">
    <location>
        <begin position="62"/>
        <end position="86"/>
    </location>
</feature>
<keyword evidence="2" id="KW-1003">Cell membrane</keyword>
<evidence type="ECO:0000256" key="2">
    <source>
        <dbReference type="ARBA" id="ARBA00022475"/>
    </source>
</evidence>
<evidence type="ECO:0000313" key="8">
    <source>
        <dbReference type="EMBL" id="ROO89614.1"/>
    </source>
</evidence>
<dbReference type="SUPFAM" id="SSF103473">
    <property type="entry name" value="MFS general substrate transporter"/>
    <property type="match status" value="1"/>
</dbReference>
<dbReference type="InterPro" id="IPR020846">
    <property type="entry name" value="MFS_dom"/>
</dbReference>
<keyword evidence="9" id="KW-1185">Reference proteome</keyword>
<dbReference type="EMBL" id="RJKE01000001">
    <property type="protein sequence ID" value="ROO89614.1"/>
    <property type="molecule type" value="Genomic_DNA"/>
</dbReference>
<dbReference type="Gene3D" id="1.20.1250.20">
    <property type="entry name" value="MFS general substrate transporter like domains"/>
    <property type="match status" value="2"/>
</dbReference>
<evidence type="ECO:0000259" key="7">
    <source>
        <dbReference type="PROSITE" id="PS50850"/>
    </source>
</evidence>
<feature type="transmembrane region" description="Helical" evidence="6">
    <location>
        <begin position="238"/>
        <end position="260"/>
    </location>
</feature>
<dbReference type="Pfam" id="PF07690">
    <property type="entry name" value="MFS_1"/>
    <property type="match status" value="1"/>
</dbReference>
<organism evidence="8 9">
    <name type="scientific">Actinocorallia herbida</name>
    <dbReference type="NCBI Taxonomy" id="58109"/>
    <lineage>
        <taxon>Bacteria</taxon>
        <taxon>Bacillati</taxon>
        <taxon>Actinomycetota</taxon>
        <taxon>Actinomycetes</taxon>
        <taxon>Streptosporangiales</taxon>
        <taxon>Thermomonosporaceae</taxon>
        <taxon>Actinocorallia</taxon>
    </lineage>
</organism>
<feature type="transmembrane region" description="Helical" evidence="6">
    <location>
        <begin position="360"/>
        <end position="382"/>
    </location>
</feature>
<feature type="transmembrane region" description="Helical" evidence="6">
    <location>
        <begin position="182"/>
        <end position="202"/>
    </location>
</feature>
<sequence>MPNVPVPVPSVESAAPPVRRLSRTVWVFASVAVLAYIAAVLHRTSFGVASLEASERFGISAGVLSSFTVLQVLVYASLQIPVGILLDRYGPRIMIAAGALLMAAGQVMLALAPNVATAVGARVLVGAGDAATFISVLGLVNGWFPPRHAPLATQLIATLGQIGQVLSAIPLVALLHGPGWQAAFGSVAAVGVLVGILALLVLRDPPHLTAARAPDAPSERLLASLAAAWRRPGTRLGVWTHFTTQVAGNAFVLMWGYPYLVTAQGLSPETAGALLTVFVIATMVAGPVLGRVLGPRPHLRTRTAVGIVLVLAACWTAVLLWPGHAPFWLLVLLIVTTSVGGPASMIGMDHARDHNPPASHGVAAGIVNGGGFFAAMLAILAMGLILDFASPSGAFTPESFRLAWLALYPLWLIGLLQITRTSRFAQLPPPR</sequence>
<feature type="transmembrane region" description="Helical" evidence="6">
    <location>
        <begin position="93"/>
        <end position="112"/>
    </location>
</feature>
<dbReference type="GO" id="GO:0022857">
    <property type="term" value="F:transmembrane transporter activity"/>
    <property type="evidence" value="ECO:0007669"/>
    <property type="project" value="InterPro"/>
</dbReference>